<gene>
    <name evidence="1" type="ORF">M8818_000050</name>
</gene>
<evidence type="ECO:0000313" key="2">
    <source>
        <dbReference type="Proteomes" id="UP001320706"/>
    </source>
</evidence>
<name>A0ACC3SNI5_9PEZI</name>
<dbReference type="Proteomes" id="UP001320706">
    <property type="component" value="Unassembled WGS sequence"/>
</dbReference>
<reference evidence="1" key="1">
    <citation type="submission" date="2024-02" db="EMBL/GenBank/DDBJ databases">
        <title>Metagenome Assembled Genome of Zalaria obscura JY119.</title>
        <authorList>
            <person name="Vighnesh L."/>
            <person name="Jagadeeshwari U."/>
            <person name="Venkata Ramana C."/>
            <person name="Sasikala C."/>
        </authorList>
    </citation>
    <scope>NUCLEOTIDE SEQUENCE</scope>
    <source>
        <strain evidence="1">JY119</strain>
    </source>
</reference>
<comment type="caution">
    <text evidence="1">The sequence shown here is derived from an EMBL/GenBank/DDBJ whole genome shotgun (WGS) entry which is preliminary data.</text>
</comment>
<dbReference type="EMBL" id="JAMKPW020000001">
    <property type="protein sequence ID" value="KAK8221885.1"/>
    <property type="molecule type" value="Genomic_DNA"/>
</dbReference>
<protein>
    <submittedName>
        <fullName evidence="1">Uncharacterized protein</fullName>
    </submittedName>
</protein>
<sequence length="623" mass="68242">MIDRKPSWRRVDIRFIQCLRQVLLGTRRVIASKPRIRSVGSYTVVPVRHHGGAFPQSHPHAAMAGLRLETPAKDPMDSLKEDFAHLETVKQTTTSPSINYYKPEPSWSHLIPGGYSSSRCLRLRGRPMIGAIFALSGCAIMFFGYDTAVMSQVNTNANYLGAMGLAGGSERDAAGIGGMVSLWFGGFAVGALMVGYIADQVGRLKTIQIGCLWGVVGAALLASAQNITWLAFGRVISGIGCGHLNCIVPVWTSELADSHSRGAFVAVEFTLAMTGSCIVYWMEYACVHTQSLSFAWRFPLGFQILFLLIILVLIPFYPESPRHLARTGNIEAARAILAQCRTHSDRALIDQEIAEIEEALRIEAEASAQSFWSMLFVKDKLHTRRRVLLGAGVQVMQKFTGIDFISVYAPTMFALSGFSGDLPALLAGFNWFGYILALGSSIFLADRVGRRRMMLIGCTGMGVVLIVGGILSHETLGASDGGKKHAYGAGVAAVLYIYTFIYGATWLTTCWVYPTEVFPLATRSRGTALSTLAFSLAGGAINEIIPYLIDAISFWVFILFALINLAMLIPIYLFYVETANRHLEDLDLLFSSDSPLAWKAEKQFEMLKERAEGQQYFGEKGGA</sequence>
<keyword evidence="2" id="KW-1185">Reference proteome</keyword>
<accession>A0ACC3SNI5</accession>
<organism evidence="1 2">
    <name type="scientific">Zalaria obscura</name>
    <dbReference type="NCBI Taxonomy" id="2024903"/>
    <lineage>
        <taxon>Eukaryota</taxon>
        <taxon>Fungi</taxon>
        <taxon>Dikarya</taxon>
        <taxon>Ascomycota</taxon>
        <taxon>Pezizomycotina</taxon>
        <taxon>Dothideomycetes</taxon>
        <taxon>Dothideomycetidae</taxon>
        <taxon>Dothideales</taxon>
        <taxon>Zalariaceae</taxon>
        <taxon>Zalaria</taxon>
    </lineage>
</organism>
<proteinExistence type="predicted"/>
<evidence type="ECO:0000313" key="1">
    <source>
        <dbReference type="EMBL" id="KAK8221885.1"/>
    </source>
</evidence>